<evidence type="ECO:0000256" key="2">
    <source>
        <dbReference type="SAM" id="MobiDB-lite"/>
    </source>
</evidence>
<dbReference type="GO" id="GO:0001227">
    <property type="term" value="F:DNA-binding transcription repressor activity, RNA polymerase II-specific"/>
    <property type="evidence" value="ECO:0007669"/>
    <property type="project" value="InterPro"/>
</dbReference>
<name>A0AAV6VCE2_9ARAC</name>
<accession>A0AAV6VCE2</accession>
<dbReference type="Gene3D" id="2.60.40.150">
    <property type="entry name" value="C2 domain"/>
    <property type="match status" value="1"/>
</dbReference>
<dbReference type="SMART" id="SM00685">
    <property type="entry name" value="DM14"/>
    <property type="match status" value="4"/>
</dbReference>
<feature type="compositionally biased region" description="Basic residues" evidence="2">
    <location>
        <begin position="1"/>
        <end position="15"/>
    </location>
</feature>
<evidence type="ECO:0000256" key="1">
    <source>
        <dbReference type="ARBA" id="ARBA00010672"/>
    </source>
</evidence>
<proteinExistence type="inferred from homology"/>
<dbReference type="PROSITE" id="PS50004">
    <property type="entry name" value="C2"/>
    <property type="match status" value="1"/>
</dbReference>
<reference evidence="4 5" key="1">
    <citation type="journal article" date="2022" name="Nat. Ecol. Evol.">
        <title>A masculinizing supergene underlies an exaggerated male reproductive morph in a spider.</title>
        <authorList>
            <person name="Hendrickx F."/>
            <person name="De Corte Z."/>
            <person name="Sonet G."/>
            <person name="Van Belleghem S.M."/>
            <person name="Kostlbacher S."/>
            <person name="Vangestel C."/>
        </authorList>
    </citation>
    <scope>NUCLEOTIDE SEQUENCE [LARGE SCALE GENOMIC DNA]</scope>
    <source>
        <strain evidence="4">W744_W776</strain>
    </source>
</reference>
<dbReference type="InterPro" id="IPR006608">
    <property type="entry name" value="CC2D1A/B_DM14"/>
</dbReference>
<dbReference type="Proteomes" id="UP000827092">
    <property type="component" value="Unassembled WGS sequence"/>
</dbReference>
<evidence type="ECO:0000313" key="5">
    <source>
        <dbReference type="Proteomes" id="UP000827092"/>
    </source>
</evidence>
<comment type="similarity">
    <text evidence="1">Belongs to the CC2D1 family.</text>
</comment>
<evidence type="ECO:0000313" key="4">
    <source>
        <dbReference type="EMBL" id="KAG8194016.1"/>
    </source>
</evidence>
<feature type="compositionally biased region" description="Low complexity" evidence="2">
    <location>
        <begin position="51"/>
        <end position="60"/>
    </location>
</feature>
<feature type="compositionally biased region" description="Polar residues" evidence="2">
    <location>
        <begin position="436"/>
        <end position="453"/>
    </location>
</feature>
<dbReference type="SUPFAM" id="SSF49562">
    <property type="entry name" value="C2 domain (Calcium/lipid-binding domain, CaLB)"/>
    <property type="match status" value="1"/>
</dbReference>
<dbReference type="InterPro" id="IPR035892">
    <property type="entry name" value="C2_domain_sf"/>
</dbReference>
<feature type="region of interest" description="Disordered" evidence="2">
    <location>
        <begin position="1"/>
        <end position="140"/>
    </location>
</feature>
<dbReference type="Pfam" id="PF21528">
    <property type="entry name" value="CC2D1A-B_DM14"/>
    <property type="match status" value="4"/>
</dbReference>
<keyword evidence="5" id="KW-1185">Reference proteome</keyword>
<gene>
    <name evidence="4" type="ORF">JTE90_003617</name>
</gene>
<dbReference type="EMBL" id="JAFNEN010000111">
    <property type="protein sequence ID" value="KAG8194016.1"/>
    <property type="molecule type" value="Genomic_DNA"/>
</dbReference>
<dbReference type="InterPro" id="IPR039725">
    <property type="entry name" value="CC2D1A/B"/>
</dbReference>
<dbReference type="AlphaFoldDB" id="A0AAV6VCE2"/>
<dbReference type="Pfam" id="PF00168">
    <property type="entry name" value="C2"/>
    <property type="match status" value="1"/>
</dbReference>
<dbReference type="PANTHER" id="PTHR13076:SF9">
    <property type="entry name" value="COILED-COIL AND C2 DOMAIN-CONTAINING PROTEIN 1-LIKE"/>
    <property type="match status" value="1"/>
</dbReference>
<sequence length="787" mass="87440">MASRSRPRPERKKRNPNQFPELGLFDIPDLDNMEDGDDSEVDESMLESELEALMSGGAPSRPKKPKPKAKPALNIEALAAECLKDSDGEDEDDGNLSNDEDLLNELKGLTTGEPEEMEIQETPPEQPQPSQSNGSSVDILQERLSMYQEAIQAAKEAGDTSKVRRYGRAVKTIESLLKSANAGAAINEEDIPPVVKMPKAPPPLPARTTSVQPLIDLNDPSNDEIKTEVAQPAAMEATDEGSLLRIRRDQYKKAALIAKRSGNQELAIQHLRTVKTLNNVIEAMENNLPVDLSQMPPPPEGLPDIGLAASNAGHERVAHNEVQTSSNTDMEKAALAAAEGAEPTEIFDAPPPPTTVLEALEQRLQKYASTKQAAEAEGNSGKVRRLDRIIKQYQKAIKDHKAGKAVDFEELPAPPGFGPIPVEGAKPTRSPPKPPEQSNVPKTSPRPQQNPAAASNEPKKPKLQRANTSTNKQLDYLLERQKLFRQAALEAKKNGDIQQAKEYLRMSKGFDSMIEATKCGLPIDATSIPTPPQLESSDFVIVDYSECNEDQSQEELYESLEKDLKHQIEVCTRNKEHFLRLGDVSSASKFEKLCLDSKKDLAVVLHLKKKGEPAPRFHYETRLFSMVQCHTDLGDNDIEVRVERGINLPGKPDDLDSYVKIEFPIPAETPQRAKTHTIRDTNNPIYQEEFKFEFQRKSRSQLRHFKRGLIKCEVWSKGGFLRSDTHLGTASIKLCELESKCLVHDSFNLMDGRKACGGKLEVKVRVRDPLFGKQVEEVRERWLVVGS</sequence>
<dbReference type="InterPro" id="IPR000008">
    <property type="entry name" value="C2_dom"/>
</dbReference>
<feature type="compositionally biased region" description="Acidic residues" evidence="2">
    <location>
        <begin position="87"/>
        <end position="103"/>
    </location>
</feature>
<protein>
    <recommendedName>
        <fullName evidence="3">C2 domain-containing protein</fullName>
    </recommendedName>
</protein>
<dbReference type="PANTHER" id="PTHR13076">
    <property type="entry name" value="COILED-COIL AND C2 DOMAIN-CONTAINING PROTEIN 1-LIKE"/>
    <property type="match status" value="1"/>
</dbReference>
<feature type="domain" description="C2" evidence="3">
    <location>
        <begin position="609"/>
        <end position="747"/>
    </location>
</feature>
<organism evidence="4 5">
    <name type="scientific">Oedothorax gibbosus</name>
    <dbReference type="NCBI Taxonomy" id="931172"/>
    <lineage>
        <taxon>Eukaryota</taxon>
        <taxon>Metazoa</taxon>
        <taxon>Ecdysozoa</taxon>
        <taxon>Arthropoda</taxon>
        <taxon>Chelicerata</taxon>
        <taxon>Arachnida</taxon>
        <taxon>Araneae</taxon>
        <taxon>Araneomorphae</taxon>
        <taxon>Entelegynae</taxon>
        <taxon>Araneoidea</taxon>
        <taxon>Linyphiidae</taxon>
        <taxon>Erigoninae</taxon>
        <taxon>Oedothorax</taxon>
    </lineage>
</organism>
<feature type="compositionally biased region" description="Acidic residues" evidence="2">
    <location>
        <begin position="28"/>
        <end position="50"/>
    </location>
</feature>
<dbReference type="SMART" id="SM00239">
    <property type="entry name" value="C2"/>
    <property type="match status" value="1"/>
</dbReference>
<comment type="caution">
    <text evidence="4">The sequence shown here is derived from an EMBL/GenBank/DDBJ whole genome shotgun (WGS) entry which is preliminary data.</text>
</comment>
<evidence type="ECO:0000259" key="3">
    <source>
        <dbReference type="PROSITE" id="PS50004"/>
    </source>
</evidence>
<feature type="region of interest" description="Disordered" evidence="2">
    <location>
        <begin position="409"/>
        <end position="468"/>
    </location>
</feature>
<feature type="compositionally biased region" description="Low complexity" evidence="2">
    <location>
        <begin position="120"/>
        <end position="131"/>
    </location>
</feature>